<dbReference type="Proteomes" id="UP000037510">
    <property type="component" value="Unassembled WGS sequence"/>
</dbReference>
<evidence type="ECO:0000313" key="2">
    <source>
        <dbReference type="EMBL" id="KOB74234.1"/>
    </source>
</evidence>
<accession>A0A0L7LFT3</accession>
<dbReference type="AlphaFoldDB" id="A0A0L7LFT3"/>
<gene>
    <name evidence="2" type="ORF">OBRU01_09748</name>
</gene>
<protein>
    <submittedName>
        <fullName evidence="2">Methyl-CpG-binding domain protein</fullName>
    </submittedName>
</protein>
<evidence type="ECO:0000256" key="1">
    <source>
        <dbReference type="SAM" id="MobiDB-lite"/>
    </source>
</evidence>
<comment type="caution">
    <text evidence="2">The sequence shown here is derived from an EMBL/GenBank/DDBJ whole genome shotgun (WGS) entry which is preliminary data.</text>
</comment>
<proteinExistence type="predicted"/>
<feature type="compositionally biased region" description="Basic and acidic residues" evidence="1">
    <location>
        <begin position="62"/>
        <end position="72"/>
    </location>
</feature>
<keyword evidence="3" id="KW-1185">Reference proteome</keyword>
<feature type="region of interest" description="Disordered" evidence="1">
    <location>
        <begin position="46"/>
        <end position="72"/>
    </location>
</feature>
<name>A0A0L7LFT3_OPEBR</name>
<evidence type="ECO:0000313" key="3">
    <source>
        <dbReference type="Proteomes" id="UP000037510"/>
    </source>
</evidence>
<sequence length="72" mass="7820">MYLPTPAAVSDTVRRPAMVASKPYQAASGAELTKLCNHKRKLLATLQARAQSPQTPPPQNNEPKKGIHTIDN</sequence>
<reference evidence="2 3" key="1">
    <citation type="journal article" date="2015" name="Genome Biol. Evol.">
        <title>The genome of winter moth (Operophtera brumata) provides a genomic perspective on sexual dimorphism and phenology.</title>
        <authorList>
            <person name="Derks M.F."/>
            <person name="Smit S."/>
            <person name="Salis L."/>
            <person name="Schijlen E."/>
            <person name="Bossers A."/>
            <person name="Mateman C."/>
            <person name="Pijl A.S."/>
            <person name="de Ridder D."/>
            <person name="Groenen M.A."/>
            <person name="Visser M.E."/>
            <person name="Megens H.J."/>
        </authorList>
    </citation>
    <scope>NUCLEOTIDE SEQUENCE [LARGE SCALE GENOMIC DNA]</scope>
    <source>
        <strain evidence="2">WM2013NL</strain>
        <tissue evidence="2">Head and thorax</tissue>
    </source>
</reference>
<dbReference type="EMBL" id="JTDY01001314">
    <property type="protein sequence ID" value="KOB74234.1"/>
    <property type="molecule type" value="Genomic_DNA"/>
</dbReference>
<organism evidence="2 3">
    <name type="scientific">Operophtera brumata</name>
    <name type="common">Winter moth</name>
    <name type="synonym">Phalaena brumata</name>
    <dbReference type="NCBI Taxonomy" id="104452"/>
    <lineage>
        <taxon>Eukaryota</taxon>
        <taxon>Metazoa</taxon>
        <taxon>Ecdysozoa</taxon>
        <taxon>Arthropoda</taxon>
        <taxon>Hexapoda</taxon>
        <taxon>Insecta</taxon>
        <taxon>Pterygota</taxon>
        <taxon>Neoptera</taxon>
        <taxon>Endopterygota</taxon>
        <taxon>Lepidoptera</taxon>
        <taxon>Glossata</taxon>
        <taxon>Ditrysia</taxon>
        <taxon>Geometroidea</taxon>
        <taxon>Geometridae</taxon>
        <taxon>Larentiinae</taxon>
        <taxon>Operophtera</taxon>
    </lineage>
</organism>